<reference evidence="2" key="1">
    <citation type="submission" date="2020-02" db="EMBL/GenBank/DDBJ databases">
        <authorList>
            <person name="Scholz U."/>
            <person name="Mascher M."/>
            <person name="Fiebig A."/>
        </authorList>
    </citation>
    <scope>NUCLEOTIDE SEQUENCE</scope>
</reference>
<dbReference type="AlphaFoldDB" id="A0A7I8KXS4"/>
<evidence type="ECO:0000313" key="2">
    <source>
        <dbReference type="EMBL" id="CAA7401868.1"/>
    </source>
</evidence>
<evidence type="ECO:0000313" key="3">
    <source>
        <dbReference type="Proteomes" id="UP000663760"/>
    </source>
</evidence>
<sequence length="211" mass="22813">MTCVETWVLSPVGPAFASPKSDSLARKSCAKNESPLAAPTATLSLIAQESGWEPPERGNVTGVGGGMLTSEQVILQAPFGHEFINQQPVVTLRAVSNQFDQIRMVNRSSSSNRKRKEKKWRRSRKNQPLLVPLEALRVELLDGDHHAGAGLRRAEGVLVDPALEDGAESSFSEEAVRAEVPGGAAELVEDDCDVIVVVIARSPAITYVDFR</sequence>
<dbReference type="Proteomes" id="UP000663760">
    <property type="component" value="Chromosome 9"/>
</dbReference>
<protein>
    <submittedName>
        <fullName evidence="2">Uncharacterized protein</fullName>
    </submittedName>
</protein>
<feature type="region of interest" description="Disordered" evidence="1">
    <location>
        <begin position="105"/>
        <end position="124"/>
    </location>
</feature>
<proteinExistence type="predicted"/>
<name>A0A7I8KXS4_SPIIN</name>
<keyword evidence="3" id="KW-1185">Reference proteome</keyword>
<accession>A0A7I8KXS4</accession>
<organism evidence="2 3">
    <name type="scientific">Spirodela intermedia</name>
    <name type="common">Intermediate duckweed</name>
    <dbReference type="NCBI Taxonomy" id="51605"/>
    <lineage>
        <taxon>Eukaryota</taxon>
        <taxon>Viridiplantae</taxon>
        <taxon>Streptophyta</taxon>
        <taxon>Embryophyta</taxon>
        <taxon>Tracheophyta</taxon>
        <taxon>Spermatophyta</taxon>
        <taxon>Magnoliopsida</taxon>
        <taxon>Liliopsida</taxon>
        <taxon>Araceae</taxon>
        <taxon>Lemnoideae</taxon>
        <taxon>Spirodela</taxon>
    </lineage>
</organism>
<dbReference type="OrthoDB" id="2002837at2759"/>
<gene>
    <name evidence="2" type="ORF">SI8410_09012546</name>
</gene>
<feature type="compositionally biased region" description="Basic residues" evidence="1">
    <location>
        <begin position="112"/>
        <end position="124"/>
    </location>
</feature>
<evidence type="ECO:0000256" key="1">
    <source>
        <dbReference type="SAM" id="MobiDB-lite"/>
    </source>
</evidence>
<dbReference type="EMBL" id="LR746272">
    <property type="protein sequence ID" value="CAA7401868.1"/>
    <property type="molecule type" value="Genomic_DNA"/>
</dbReference>